<dbReference type="OrthoDB" id="6231808at2"/>
<feature type="domain" description="RapA2 cadherin-like" evidence="2">
    <location>
        <begin position="104"/>
        <end position="167"/>
    </location>
</feature>
<reference evidence="4" key="1">
    <citation type="journal article" date="2018" name="Front. Microbiol.">
        <title>Genome-Based Analysis Reveals the Taxonomy and Diversity of the Family Idiomarinaceae.</title>
        <authorList>
            <person name="Liu Y."/>
            <person name="Lai Q."/>
            <person name="Shao Z."/>
        </authorList>
    </citation>
    <scope>NUCLEOTIDE SEQUENCE [LARGE SCALE GENOMIC DNA]</scope>
    <source>
        <strain evidence="4">AIS</strain>
    </source>
</reference>
<dbReference type="Pfam" id="PF17803">
    <property type="entry name" value="Cadherin_4"/>
    <property type="match status" value="1"/>
</dbReference>
<accession>A0A432WQE4</accession>
<protein>
    <recommendedName>
        <fullName evidence="2">RapA2 cadherin-like domain-containing protein</fullName>
    </recommendedName>
</protein>
<name>A0A432WQE4_9GAMM</name>
<dbReference type="EMBL" id="PIPP01000005">
    <property type="protein sequence ID" value="RUO35978.1"/>
    <property type="molecule type" value="Genomic_DNA"/>
</dbReference>
<feature type="signal peptide" evidence="1">
    <location>
        <begin position="1"/>
        <end position="26"/>
    </location>
</feature>
<gene>
    <name evidence="3" type="ORF">CWE13_10575</name>
</gene>
<evidence type="ECO:0000256" key="1">
    <source>
        <dbReference type="SAM" id="SignalP"/>
    </source>
</evidence>
<comment type="caution">
    <text evidence="3">The sequence shown here is derived from an EMBL/GenBank/DDBJ whole genome shotgun (WGS) entry which is preliminary data.</text>
</comment>
<evidence type="ECO:0000259" key="2">
    <source>
        <dbReference type="Pfam" id="PF17803"/>
    </source>
</evidence>
<feature type="chain" id="PRO_5019549053" description="RapA2 cadherin-like domain-containing protein" evidence="1">
    <location>
        <begin position="27"/>
        <end position="907"/>
    </location>
</feature>
<evidence type="ECO:0000313" key="4">
    <source>
        <dbReference type="Proteomes" id="UP000286934"/>
    </source>
</evidence>
<sequence length="907" mass="100083">MQQTLNTKKRLTRYVVFASIVAFALAGCGSSDNEKEIIELAVEIQQGEAWAYSADLGNTPIATQTPRHGTLTLRSNEMRYTPEAAYHGTDRAEVEGAEAIYKIEWNIEYVNQPPKLLNTEIAVVSDREVSGQLMAEDPDGDSVQFELLAAPERGDFNLNEETGEFSYIQDELRLPNATFEVGLSDGVNDVVREVVTLLPAYTTNTEKAAYYYHSNHSHLLQAELRLAAITDDAETQQAYTNLAIGYVQANLPNEVERILSSYIVGLEPTAQAKRRVAAVLDELGEHDWAQELRYEALQSYTQFVVENNIENLTSSDSSFFLTLLNDAAAAGDFVNAERIAEQMQVFVDELCCGLYGTPYGRLSTAFRNQVNAAISRYQESGLEADRLEAITAAERFADVAARTGYQIVSNGENAGQRNFRLAPLYTIQSAEYFMILNEPEKAREWVAFTLSYYGDVNYDERYSTPAQPYAAVTRQEYLFPLVGASALFEILYPNAETNIPFSYIPDSDTFYSRAVAAIDNAKPTSELLTGGSLNDALAMLEAAHADSPRALFAGLSEASEWLWALNEHSFAEAMLDAAAAVLATDAFYTENRNSTLYSTGSRGCNQLIRQRITQQGRDNAFLDAQYCENTFISSGKFEENLTAHYDAINWFLFISDTDSAAQQHASDLLVAAENLLSELDSDDRINATLNLATLAAKGRDYYPASDLVSQGLVEVDSYLNDALEEDKLAAIEFSLTALNKLDGLTYTTDGNAKAASYLSELRGHGYNEPVYQEWVTTTMQGIENILASVLVLTKALPAPEQADLAESIVERLSTNREYGKAESVLGELELSTTDRLLLSIFISELQSVQDDFTRSIIASVDTDFDGRANFFAVNATAEQQAQTDIQLDDDADGDEVLDDVDPCPLGC</sequence>
<proteinExistence type="predicted"/>
<evidence type="ECO:0000313" key="3">
    <source>
        <dbReference type="EMBL" id="RUO35978.1"/>
    </source>
</evidence>
<dbReference type="Proteomes" id="UP000286934">
    <property type="component" value="Unassembled WGS sequence"/>
</dbReference>
<dbReference type="RefSeq" id="WP_126808422.1">
    <property type="nucleotide sequence ID" value="NZ_PIPP01000005.1"/>
</dbReference>
<keyword evidence="4" id="KW-1185">Reference proteome</keyword>
<organism evidence="3 4">
    <name type="scientific">Aliidiomarina shirensis</name>
    <dbReference type="NCBI Taxonomy" id="1048642"/>
    <lineage>
        <taxon>Bacteria</taxon>
        <taxon>Pseudomonadati</taxon>
        <taxon>Pseudomonadota</taxon>
        <taxon>Gammaproteobacteria</taxon>
        <taxon>Alteromonadales</taxon>
        <taxon>Idiomarinaceae</taxon>
        <taxon>Aliidiomarina</taxon>
    </lineage>
</organism>
<dbReference type="InterPro" id="IPR040853">
    <property type="entry name" value="RapA2_cadherin-like"/>
</dbReference>
<keyword evidence="1" id="KW-0732">Signal</keyword>
<dbReference type="AlphaFoldDB" id="A0A432WQE4"/>